<feature type="transmembrane region" description="Helical" evidence="1">
    <location>
        <begin position="75"/>
        <end position="98"/>
    </location>
</feature>
<keyword evidence="5" id="KW-1185">Reference proteome</keyword>
<dbReference type="Proteomes" id="UP001256547">
    <property type="component" value="Unassembled WGS sequence"/>
</dbReference>
<keyword evidence="3" id="KW-0132">Cell division</keyword>
<dbReference type="AlphaFoldDB" id="A0AAW8TK79"/>
<evidence type="ECO:0000256" key="1">
    <source>
        <dbReference type="SAM" id="Phobius"/>
    </source>
</evidence>
<feature type="transmembrane region" description="Helical" evidence="1">
    <location>
        <begin position="29"/>
        <end position="55"/>
    </location>
</feature>
<protein>
    <submittedName>
        <fullName evidence="3">Cell division protein</fullName>
    </submittedName>
</protein>
<evidence type="ECO:0000313" key="5">
    <source>
        <dbReference type="Proteomes" id="UP001256547"/>
    </source>
</evidence>
<gene>
    <name evidence="3" type="ORF">P7D36_03315</name>
    <name evidence="2" type="ORF">P7D39_07095</name>
</gene>
<accession>A0AAW8TK79</accession>
<comment type="caution">
    <text evidence="3">The sequence shown here is derived from an EMBL/GenBank/DDBJ whole genome shotgun (WGS) entry which is preliminary data.</text>
</comment>
<dbReference type="GO" id="GO:0051301">
    <property type="term" value="P:cell division"/>
    <property type="evidence" value="ECO:0007669"/>
    <property type="project" value="UniProtKB-KW"/>
</dbReference>
<dbReference type="EMBL" id="JARPYT010000003">
    <property type="protein sequence ID" value="MDT2636545.1"/>
    <property type="molecule type" value="Genomic_DNA"/>
</dbReference>
<organism evidence="3 4">
    <name type="scientific">Enterococcus dongliensis</name>
    <dbReference type="NCBI Taxonomy" id="2559925"/>
    <lineage>
        <taxon>Bacteria</taxon>
        <taxon>Bacillati</taxon>
        <taxon>Bacillota</taxon>
        <taxon>Bacilli</taxon>
        <taxon>Lactobacillales</taxon>
        <taxon>Enterococcaceae</taxon>
        <taxon>Enterococcus</taxon>
    </lineage>
</organism>
<evidence type="ECO:0000313" key="4">
    <source>
        <dbReference type="Proteomes" id="UP001245561"/>
    </source>
</evidence>
<reference evidence="3 5" key="1">
    <citation type="submission" date="2023-03" db="EMBL/GenBank/DDBJ databases">
        <authorList>
            <person name="Shen W."/>
            <person name="Cai J."/>
        </authorList>
    </citation>
    <scope>NUCLEOTIDE SEQUENCE</scope>
    <source>
        <strain evidence="3">P55-2</strain>
        <strain evidence="2 5">P72-2</strain>
    </source>
</reference>
<sequence length="169" mass="20347">MKKKISREEVQKHLIDDAYFKKGHHSLKIFQTIIAILSWLAVLVPFIWIALPFIFPNNTKLKHFLVYKDELQLLKFLEIFLGIAFATILVVYILLMIWNNHRFKTLLQKATQYDEDQLAIRRQLLKEEYDKRFGPEEFRKEVCFYSVKEEQNFDTDFIRNLYEKNGAKL</sequence>
<keyword evidence="1" id="KW-0812">Transmembrane</keyword>
<keyword evidence="3" id="KW-0131">Cell cycle</keyword>
<dbReference type="RefSeq" id="WP_311800546.1">
    <property type="nucleotide sequence ID" value="NZ_JARPYR010000011.1"/>
</dbReference>
<dbReference type="EMBL" id="JARPYR010000011">
    <property type="protein sequence ID" value="MDT2596765.1"/>
    <property type="molecule type" value="Genomic_DNA"/>
</dbReference>
<keyword evidence="1" id="KW-1133">Transmembrane helix</keyword>
<proteinExistence type="predicted"/>
<keyword evidence="1" id="KW-0472">Membrane</keyword>
<evidence type="ECO:0000313" key="2">
    <source>
        <dbReference type="EMBL" id="MDT2596765.1"/>
    </source>
</evidence>
<evidence type="ECO:0000313" key="3">
    <source>
        <dbReference type="EMBL" id="MDT2636545.1"/>
    </source>
</evidence>
<dbReference type="Proteomes" id="UP001245561">
    <property type="component" value="Unassembled WGS sequence"/>
</dbReference>
<name>A0AAW8TK79_9ENTE</name>